<evidence type="ECO:0000313" key="1">
    <source>
        <dbReference type="EMBL" id="KAK9916835.1"/>
    </source>
</evidence>
<dbReference type="InterPro" id="IPR027417">
    <property type="entry name" value="P-loop_NTPase"/>
</dbReference>
<protein>
    <recommendedName>
        <fullName evidence="3">AAA+ ATPase domain-containing protein</fullName>
    </recommendedName>
</protein>
<dbReference type="Gene3D" id="3.40.50.300">
    <property type="entry name" value="P-loop containing nucleotide triphosphate hydrolases"/>
    <property type="match status" value="1"/>
</dbReference>
<evidence type="ECO:0000313" key="2">
    <source>
        <dbReference type="Proteomes" id="UP001491310"/>
    </source>
</evidence>
<dbReference type="PANTHER" id="PTHR28653:SF1">
    <property type="entry name" value="ATPASE SWSAP1"/>
    <property type="match status" value="1"/>
</dbReference>
<sequence>MFDLQDFLSGNPSLSSTHQLPSYPEHLRHCLITGPGRCGKTSILLHYAYWAALRGHSVLFICQRAKIEQVPPLLPPGVDGHHEAFSRVHMRYLSTAADLQKIAASLHLLDDLPDAIIVDDLSSFVDARSTEHAGDKRQRDAELVRTLSFLHEATSYASEKLGEVLHASGNTKRCCHLLVADTVSDSPQSLHLMQRWLPLILMIRGTGPDFILSVLPQALKANKLPPACAAQLCYHLAPFSAITLVDIKPPVTEADATALVM</sequence>
<dbReference type="SUPFAM" id="SSF52540">
    <property type="entry name" value="P-loop containing nucleoside triphosphate hydrolases"/>
    <property type="match status" value="1"/>
</dbReference>
<gene>
    <name evidence="1" type="ORF">WJX75_007621</name>
</gene>
<dbReference type="PANTHER" id="PTHR28653">
    <property type="match status" value="1"/>
</dbReference>
<accession>A0ABR2YYJ2</accession>
<evidence type="ECO:0008006" key="3">
    <source>
        <dbReference type="Google" id="ProtNLM"/>
    </source>
</evidence>
<reference evidence="1 2" key="1">
    <citation type="journal article" date="2024" name="Nat. Commun.">
        <title>Phylogenomics reveals the evolutionary origins of lichenization in chlorophyte algae.</title>
        <authorList>
            <person name="Puginier C."/>
            <person name="Libourel C."/>
            <person name="Otte J."/>
            <person name="Skaloud P."/>
            <person name="Haon M."/>
            <person name="Grisel S."/>
            <person name="Petersen M."/>
            <person name="Berrin J.G."/>
            <person name="Delaux P.M."/>
            <person name="Dal Grande F."/>
            <person name="Keller J."/>
        </authorList>
    </citation>
    <scope>NUCLEOTIDE SEQUENCE [LARGE SCALE GENOMIC DNA]</scope>
    <source>
        <strain evidence="1 2">SAG 216-7</strain>
    </source>
</reference>
<organism evidence="1 2">
    <name type="scientific">Coccomyxa subellipsoidea</name>
    <dbReference type="NCBI Taxonomy" id="248742"/>
    <lineage>
        <taxon>Eukaryota</taxon>
        <taxon>Viridiplantae</taxon>
        <taxon>Chlorophyta</taxon>
        <taxon>core chlorophytes</taxon>
        <taxon>Trebouxiophyceae</taxon>
        <taxon>Trebouxiophyceae incertae sedis</taxon>
        <taxon>Coccomyxaceae</taxon>
        <taxon>Coccomyxa</taxon>
    </lineage>
</organism>
<keyword evidence="2" id="KW-1185">Reference proteome</keyword>
<dbReference type="Proteomes" id="UP001491310">
    <property type="component" value="Unassembled WGS sequence"/>
</dbReference>
<proteinExistence type="predicted"/>
<comment type="caution">
    <text evidence="1">The sequence shown here is derived from an EMBL/GenBank/DDBJ whole genome shotgun (WGS) entry which is preliminary data.</text>
</comment>
<dbReference type="EMBL" id="JALJOT010000003">
    <property type="protein sequence ID" value="KAK9916835.1"/>
    <property type="molecule type" value="Genomic_DNA"/>
</dbReference>
<name>A0ABR2YYJ2_9CHLO</name>